<dbReference type="RefSeq" id="WP_191878312.1">
    <property type="nucleotide sequence ID" value="NZ_BMTD01000031.1"/>
</dbReference>
<dbReference type="InterPro" id="IPR036388">
    <property type="entry name" value="WH-like_DNA-bd_sf"/>
</dbReference>
<gene>
    <name evidence="1" type="ORF">GCM10010260_79410</name>
</gene>
<reference evidence="1" key="2">
    <citation type="submission" date="2020-09" db="EMBL/GenBank/DDBJ databases">
        <authorList>
            <person name="Sun Q."/>
            <person name="Ohkuma M."/>
        </authorList>
    </citation>
    <scope>NUCLEOTIDE SEQUENCE</scope>
    <source>
        <strain evidence="1">JCM 4369</strain>
    </source>
</reference>
<reference evidence="1" key="1">
    <citation type="journal article" date="2014" name="Int. J. Syst. Evol. Microbiol.">
        <title>Complete genome sequence of Corynebacterium casei LMG S-19264T (=DSM 44701T), isolated from a smear-ripened cheese.</title>
        <authorList>
            <consortium name="US DOE Joint Genome Institute (JGI-PGF)"/>
            <person name="Walter F."/>
            <person name="Albersmeier A."/>
            <person name="Kalinowski J."/>
            <person name="Ruckert C."/>
        </authorList>
    </citation>
    <scope>NUCLEOTIDE SEQUENCE</scope>
    <source>
        <strain evidence="1">JCM 4369</strain>
    </source>
</reference>
<dbReference type="SUPFAM" id="SSF46785">
    <property type="entry name" value="Winged helix' DNA-binding domain"/>
    <property type="match status" value="1"/>
</dbReference>
<sequence length="145" mass="15633">MKPIGHWLNRTDKALTRAMNGVLSEFGLTRLDWQVLNVLVDAAPEAGDADVLSALAAHADVRTLGASVDAVLAGGWAARPAPHRLALTPDGHRRLAAVTERVAAFRERSMTGIRPDEYRTAVQVLERMARNAEDDHADHGPSTAP</sequence>
<dbReference type="Proteomes" id="UP000618795">
    <property type="component" value="Unassembled WGS sequence"/>
</dbReference>
<organism evidence="1 2">
    <name type="scientific">Streptomyces filipinensis</name>
    <dbReference type="NCBI Taxonomy" id="66887"/>
    <lineage>
        <taxon>Bacteria</taxon>
        <taxon>Bacillati</taxon>
        <taxon>Actinomycetota</taxon>
        <taxon>Actinomycetes</taxon>
        <taxon>Kitasatosporales</taxon>
        <taxon>Streptomycetaceae</taxon>
        <taxon>Streptomyces</taxon>
    </lineage>
</organism>
<name>A0A918IJN6_9ACTN</name>
<accession>A0A918IJN6</accession>
<evidence type="ECO:0000313" key="2">
    <source>
        <dbReference type="Proteomes" id="UP000618795"/>
    </source>
</evidence>
<evidence type="ECO:0008006" key="3">
    <source>
        <dbReference type="Google" id="ProtNLM"/>
    </source>
</evidence>
<protein>
    <recommendedName>
        <fullName evidence="3">MarR family transcriptional regulator</fullName>
    </recommendedName>
</protein>
<evidence type="ECO:0000313" key="1">
    <source>
        <dbReference type="EMBL" id="GGV27106.1"/>
    </source>
</evidence>
<comment type="caution">
    <text evidence="1">The sequence shown here is derived from an EMBL/GenBank/DDBJ whole genome shotgun (WGS) entry which is preliminary data.</text>
</comment>
<dbReference type="InterPro" id="IPR036390">
    <property type="entry name" value="WH_DNA-bd_sf"/>
</dbReference>
<dbReference type="EMBL" id="BMTD01000031">
    <property type="protein sequence ID" value="GGV27106.1"/>
    <property type="molecule type" value="Genomic_DNA"/>
</dbReference>
<keyword evidence="2" id="KW-1185">Reference proteome</keyword>
<dbReference type="Gene3D" id="1.10.10.10">
    <property type="entry name" value="Winged helix-like DNA-binding domain superfamily/Winged helix DNA-binding domain"/>
    <property type="match status" value="1"/>
</dbReference>
<proteinExistence type="predicted"/>
<dbReference type="AlphaFoldDB" id="A0A918IJN6"/>